<evidence type="ECO:0000256" key="1">
    <source>
        <dbReference type="SAM" id="Phobius"/>
    </source>
</evidence>
<keyword evidence="3" id="KW-1185">Reference proteome</keyword>
<dbReference type="RefSeq" id="WP_102626204.1">
    <property type="nucleotide sequence ID" value="NZ_PDOH01000055.1"/>
</dbReference>
<dbReference type="EMBL" id="PNRE01000010">
    <property type="protein sequence ID" value="PMR71665.1"/>
    <property type="molecule type" value="Genomic_DNA"/>
</dbReference>
<dbReference type="Proteomes" id="UP000235346">
    <property type="component" value="Unassembled WGS sequence"/>
</dbReference>
<keyword evidence="1" id="KW-1133">Transmembrane helix</keyword>
<dbReference type="AlphaFoldDB" id="A0A2N7TU10"/>
<sequence length="118" mass="12644">MILVEQRFLVKGSIWSAFAFWSDVFIIGNFILTICTTAHIGVRCLRVVNRAAFLGESLARARLPVSAVKPTSAAASARLSGPKAMSPPFMLFATLGLAVAGLGSWLLNERGAADWHAL</sequence>
<protein>
    <submittedName>
        <fullName evidence="2">Uncharacterized protein</fullName>
    </submittedName>
</protein>
<reference evidence="2 3" key="1">
    <citation type="submission" date="2018-01" db="EMBL/GenBank/DDBJ databases">
        <title>Halomonas endophytica sp. nov., isolated from storage liquid in the stems of Populus euphratica.</title>
        <authorList>
            <person name="Chen C."/>
        </authorList>
    </citation>
    <scope>NUCLEOTIDE SEQUENCE [LARGE SCALE GENOMIC DNA]</scope>
    <source>
        <strain evidence="2 3">DSM 26881</strain>
    </source>
</reference>
<name>A0A2N7TU10_9GAMM</name>
<proteinExistence type="predicted"/>
<accession>A0A2N7TU10</accession>
<gene>
    <name evidence="2" type="ORF">C1H66_01780</name>
</gene>
<organism evidence="2 3">
    <name type="scientific">Halomonas heilongjiangensis</name>
    <dbReference type="NCBI Taxonomy" id="1387883"/>
    <lineage>
        <taxon>Bacteria</taxon>
        <taxon>Pseudomonadati</taxon>
        <taxon>Pseudomonadota</taxon>
        <taxon>Gammaproteobacteria</taxon>
        <taxon>Oceanospirillales</taxon>
        <taxon>Halomonadaceae</taxon>
        <taxon>Halomonas</taxon>
    </lineage>
</organism>
<keyword evidence="1" id="KW-0812">Transmembrane</keyword>
<evidence type="ECO:0000313" key="2">
    <source>
        <dbReference type="EMBL" id="PMR71665.1"/>
    </source>
</evidence>
<evidence type="ECO:0000313" key="3">
    <source>
        <dbReference type="Proteomes" id="UP000235346"/>
    </source>
</evidence>
<comment type="caution">
    <text evidence="2">The sequence shown here is derived from an EMBL/GenBank/DDBJ whole genome shotgun (WGS) entry which is preliminary data.</text>
</comment>
<feature type="transmembrane region" description="Helical" evidence="1">
    <location>
        <begin position="20"/>
        <end position="42"/>
    </location>
</feature>
<feature type="transmembrane region" description="Helical" evidence="1">
    <location>
        <begin position="88"/>
        <end position="107"/>
    </location>
</feature>
<keyword evidence="1" id="KW-0472">Membrane</keyword>